<evidence type="ECO:0000313" key="5">
    <source>
        <dbReference type="Proteomes" id="UP000647424"/>
    </source>
</evidence>
<dbReference type="PANTHER" id="PTHR30023">
    <property type="entry name" value="D-ALANYL-D-ALANINE CARBOXYPEPTIDASE"/>
    <property type="match status" value="1"/>
</dbReference>
<comment type="caution">
    <text evidence="4">The sequence shown here is derived from an EMBL/GenBank/DDBJ whole genome shotgun (WGS) entry which is preliminary data.</text>
</comment>
<dbReference type="AlphaFoldDB" id="A0A927FHW9"/>
<dbReference type="Gene3D" id="3.50.80.20">
    <property type="entry name" value="D-Ala-D-Ala carboxypeptidase C, peptidase S13"/>
    <property type="match status" value="1"/>
</dbReference>
<sequence length="489" mass="52924">MKFCPPLLTGLLCALVCSAPMAQTRHAQALPAPVIKALRQAQVPPQSLSVLIAPLPSAPNEAWRPRLAQHEQDAVNPASVMKLFTTYAGLQLLGSDFTWRNRIYTDGPIKDGVLQGNLIVRGSGDPKLVIERLQDLIGQIMAKGVREVRGNIVLDRSVFDLAPRKDPFDDEPLRPYNASPDGALLNFKSVIYTFTPDPASGRARVRSEPPLTGLSVPADVPLRSGPCQDWRSELKADFSQNLQTRFAGSYPASCGERAWPVAYPNPEDYAPRVFQALWLQAEGQLTGQTVYGPTPAKAKLLLEARSLPLAEVVADINKFSNNVMAQQLFLTLSSELGAPGRFEASRLRLDQWWRNQFPGLPAPVLDNGSGLSRSERSTARSLTALLQLASQGEAAPAFRNSLSIAGVDGTAARLKDRQPNAAAIGKAWLKTGSLRDVASIAGYVQGDSGRMYTLVAVLNHANAQQARPALDALLEWTVRDNGSVSAAKK</sequence>
<dbReference type="InterPro" id="IPR000667">
    <property type="entry name" value="Peptidase_S13"/>
</dbReference>
<keyword evidence="4" id="KW-0645">Protease</keyword>
<organism evidence="4 5">
    <name type="scientific">Limnohabitans radicicola</name>
    <dbReference type="NCBI Taxonomy" id="2771427"/>
    <lineage>
        <taxon>Bacteria</taxon>
        <taxon>Pseudomonadati</taxon>
        <taxon>Pseudomonadota</taxon>
        <taxon>Betaproteobacteria</taxon>
        <taxon>Burkholderiales</taxon>
        <taxon>Comamonadaceae</taxon>
        <taxon>Limnohabitans</taxon>
    </lineage>
</organism>
<dbReference type="GO" id="GO:0006508">
    <property type="term" value="P:proteolysis"/>
    <property type="evidence" value="ECO:0007669"/>
    <property type="project" value="InterPro"/>
</dbReference>
<feature type="chain" id="PRO_5036896741" evidence="3">
    <location>
        <begin position="23"/>
        <end position="489"/>
    </location>
</feature>
<dbReference type="InterPro" id="IPR012338">
    <property type="entry name" value="Beta-lactam/transpept-like"/>
</dbReference>
<dbReference type="Proteomes" id="UP000647424">
    <property type="component" value="Unassembled WGS sequence"/>
</dbReference>
<protein>
    <submittedName>
        <fullName evidence="4">D-alanyl-D-alanine carboxypeptidase/D-alanyl-D-alanine-endopeptidase</fullName>
        <ecNumber evidence="4">3.4.16.4</ecNumber>
    </submittedName>
</protein>
<name>A0A927FHW9_9BURK</name>
<dbReference type="Pfam" id="PF02113">
    <property type="entry name" value="Peptidase_S13"/>
    <property type="match status" value="1"/>
</dbReference>
<evidence type="ECO:0000256" key="3">
    <source>
        <dbReference type="SAM" id="SignalP"/>
    </source>
</evidence>
<evidence type="ECO:0000256" key="2">
    <source>
        <dbReference type="ARBA" id="ARBA00022801"/>
    </source>
</evidence>
<dbReference type="EMBL" id="JACYFT010000001">
    <property type="protein sequence ID" value="MBD8050368.1"/>
    <property type="molecule type" value="Genomic_DNA"/>
</dbReference>
<dbReference type="PRINTS" id="PR00922">
    <property type="entry name" value="DADACBPTASE3"/>
</dbReference>
<dbReference type="SUPFAM" id="SSF56601">
    <property type="entry name" value="beta-lactamase/transpeptidase-like"/>
    <property type="match status" value="1"/>
</dbReference>
<dbReference type="PANTHER" id="PTHR30023:SF0">
    <property type="entry name" value="PENICILLIN-SENSITIVE CARBOXYPEPTIDASE A"/>
    <property type="match status" value="1"/>
</dbReference>
<dbReference type="GO" id="GO:0009002">
    <property type="term" value="F:serine-type D-Ala-D-Ala carboxypeptidase activity"/>
    <property type="evidence" value="ECO:0007669"/>
    <property type="project" value="UniProtKB-EC"/>
</dbReference>
<dbReference type="EC" id="3.4.16.4" evidence="4"/>
<accession>A0A927FHW9</accession>
<dbReference type="GO" id="GO:0000270">
    <property type="term" value="P:peptidoglycan metabolic process"/>
    <property type="evidence" value="ECO:0007669"/>
    <property type="project" value="TreeGrafter"/>
</dbReference>
<gene>
    <name evidence="4" type="primary">dacB</name>
    <name evidence="4" type="ORF">IC609_07410</name>
</gene>
<comment type="similarity">
    <text evidence="1">Belongs to the peptidase S13 family.</text>
</comment>
<reference evidence="4 5" key="1">
    <citation type="submission" date="2020-09" db="EMBL/GenBank/DDBJ databases">
        <title>Genome seq and assembly of Limnohabitants sp.</title>
        <authorList>
            <person name="Chhetri G."/>
        </authorList>
    </citation>
    <scope>NUCLEOTIDE SEQUENCE [LARGE SCALE GENOMIC DNA]</scope>
    <source>
        <strain evidence="4 5">JUR4</strain>
    </source>
</reference>
<dbReference type="NCBIfam" id="TIGR00666">
    <property type="entry name" value="PBP4"/>
    <property type="match status" value="1"/>
</dbReference>
<proteinExistence type="inferred from homology"/>
<evidence type="ECO:0000313" key="4">
    <source>
        <dbReference type="EMBL" id="MBD8050368.1"/>
    </source>
</evidence>
<keyword evidence="3" id="KW-0732">Signal</keyword>
<dbReference type="Gene3D" id="3.40.710.10">
    <property type="entry name" value="DD-peptidase/beta-lactamase superfamily"/>
    <property type="match status" value="1"/>
</dbReference>
<keyword evidence="2 4" id="KW-0378">Hydrolase</keyword>
<keyword evidence="5" id="KW-1185">Reference proteome</keyword>
<keyword evidence="4" id="KW-0121">Carboxypeptidase</keyword>
<evidence type="ECO:0000256" key="1">
    <source>
        <dbReference type="ARBA" id="ARBA00006096"/>
    </source>
</evidence>
<feature type="signal peptide" evidence="3">
    <location>
        <begin position="1"/>
        <end position="22"/>
    </location>
</feature>
<dbReference type="RefSeq" id="WP_191818763.1">
    <property type="nucleotide sequence ID" value="NZ_JACYFT010000001.1"/>
</dbReference>